<evidence type="ECO:0000256" key="5">
    <source>
        <dbReference type="ARBA" id="ARBA00022692"/>
    </source>
</evidence>
<dbReference type="PANTHER" id="PTHR33529">
    <property type="entry name" value="SLR0882 PROTEIN-RELATED"/>
    <property type="match status" value="1"/>
</dbReference>
<dbReference type="EMBL" id="FLOB01000017">
    <property type="protein sequence ID" value="SBS37388.1"/>
    <property type="molecule type" value="Genomic_DNA"/>
</dbReference>
<dbReference type="GO" id="GO:0043190">
    <property type="term" value="C:ATP-binding cassette (ABC) transporter complex"/>
    <property type="evidence" value="ECO:0007669"/>
    <property type="project" value="InterPro"/>
</dbReference>
<gene>
    <name evidence="10" type="primary">lptG</name>
    <name evidence="10" type="ORF">MSP8886_04096</name>
</gene>
<evidence type="ECO:0000256" key="1">
    <source>
        <dbReference type="ARBA" id="ARBA00002265"/>
    </source>
</evidence>
<comment type="similarity">
    <text evidence="3">Belongs to the LptF/LptG family.</text>
</comment>
<keyword evidence="6 9" id="KW-1133">Transmembrane helix</keyword>
<protein>
    <submittedName>
        <fullName evidence="10">Lipopolysaccharide export system permease protein LptG</fullName>
    </submittedName>
</protein>
<evidence type="ECO:0000256" key="9">
    <source>
        <dbReference type="SAM" id="Phobius"/>
    </source>
</evidence>
<dbReference type="STRING" id="1792290.MSP8886_04096"/>
<evidence type="ECO:0000313" key="10">
    <source>
        <dbReference type="EMBL" id="SBS37388.1"/>
    </source>
</evidence>
<name>A0A1A8TU54_9GAMM</name>
<dbReference type="InterPro" id="IPR005495">
    <property type="entry name" value="LptG/LptF_permease"/>
</dbReference>
<comment type="subcellular location">
    <subcellularLocation>
        <location evidence="2">Cell membrane</location>
        <topology evidence="2">Multi-pass membrane protein</topology>
    </subcellularLocation>
</comment>
<keyword evidence="7 9" id="KW-0472">Membrane</keyword>
<dbReference type="InterPro" id="IPR030923">
    <property type="entry name" value="LptG"/>
</dbReference>
<dbReference type="GO" id="GO:0055085">
    <property type="term" value="P:transmembrane transport"/>
    <property type="evidence" value="ECO:0007669"/>
    <property type="project" value="InterPro"/>
</dbReference>
<dbReference type="Pfam" id="PF03739">
    <property type="entry name" value="LptF_LptG"/>
    <property type="match status" value="1"/>
</dbReference>
<comment type="subunit">
    <text evidence="8">Component of the lipopolysaccharide transport and assembly complex. The LptBFG transporter is composed of two ATP-binding proteins (LptB) and two transmembrane proteins (LptF and LptG).</text>
</comment>
<dbReference type="Proteomes" id="UP000092544">
    <property type="component" value="Unassembled WGS sequence"/>
</dbReference>
<dbReference type="RefSeq" id="WP_067020373.1">
    <property type="nucleotide sequence ID" value="NZ_FLOB01000017.1"/>
</dbReference>
<dbReference type="GO" id="GO:0015920">
    <property type="term" value="P:lipopolysaccharide transport"/>
    <property type="evidence" value="ECO:0007669"/>
    <property type="project" value="TreeGrafter"/>
</dbReference>
<dbReference type="OrthoDB" id="9776227at2"/>
<evidence type="ECO:0000313" key="11">
    <source>
        <dbReference type="Proteomes" id="UP000092544"/>
    </source>
</evidence>
<keyword evidence="11" id="KW-1185">Reference proteome</keyword>
<evidence type="ECO:0000256" key="7">
    <source>
        <dbReference type="ARBA" id="ARBA00023136"/>
    </source>
</evidence>
<evidence type="ECO:0000256" key="6">
    <source>
        <dbReference type="ARBA" id="ARBA00022989"/>
    </source>
</evidence>
<feature type="transmembrane region" description="Helical" evidence="9">
    <location>
        <begin position="95"/>
        <end position="116"/>
    </location>
</feature>
<accession>A0A1A8TU54</accession>
<feature type="transmembrane region" description="Helical" evidence="9">
    <location>
        <begin position="12"/>
        <end position="33"/>
    </location>
</feature>
<evidence type="ECO:0000256" key="2">
    <source>
        <dbReference type="ARBA" id="ARBA00004651"/>
    </source>
</evidence>
<evidence type="ECO:0000256" key="3">
    <source>
        <dbReference type="ARBA" id="ARBA00007725"/>
    </source>
</evidence>
<feature type="transmembrane region" description="Helical" evidence="9">
    <location>
        <begin position="331"/>
        <end position="349"/>
    </location>
</feature>
<dbReference type="AlphaFoldDB" id="A0A1A8TU54"/>
<keyword evidence="4" id="KW-1003">Cell membrane</keyword>
<sequence length="353" mass="39062">MNKIDRYIASSVLWAFLIVIFVLLGLDYALTFIDKIKQVDDHYPISALLQVLLFRLPGKLAEYIPIASLIGTLMGLGTLASTSELTVMRAAGLPIWRIGLAACQPILLVSLIGLAISEYVAPVAEQKANLIEQIRDQQDTNFALTGGVWLKADKKFVYINAADNTGKLYGIIVYTPDNEKLKRVIRADTATHKKGDEWILNNVRETLFFPDHTEAKRFKTMDWSVSIKPEHLFLASQDPDSLSLSQLSNYKDYLETQHQDASQYALEFWQKALRPLGSLALVLVALSSVFGPLRSSTMGGRIFSGVMIGLAFQNGLNLFGQMSVAAHFPPAIGVSIPIVLCTLAALYLMRRKG</sequence>
<dbReference type="NCBIfam" id="TIGR04408">
    <property type="entry name" value="LptG_lptG"/>
    <property type="match status" value="1"/>
</dbReference>
<reference evidence="10 11" key="1">
    <citation type="submission" date="2016-06" db="EMBL/GenBank/DDBJ databases">
        <authorList>
            <person name="Kjaerup R.B."/>
            <person name="Dalgaard T.S."/>
            <person name="Juul-Madsen H.R."/>
        </authorList>
    </citation>
    <scope>NUCLEOTIDE SEQUENCE [LARGE SCALE GENOMIC DNA]</scope>
    <source>
        <strain evidence="10 11">CECT 8886</strain>
    </source>
</reference>
<organism evidence="10 11">
    <name type="scientific">Marinomonas spartinae</name>
    <dbReference type="NCBI Taxonomy" id="1792290"/>
    <lineage>
        <taxon>Bacteria</taxon>
        <taxon>Pseudomonadati</taxon>
        <taxon>Pseudomonadota</taxon>
        <taxon>Gammaproteobacteria</taxon>
        <taxon>Oceanospirillales</taxon>
        <taxon>Oceanospirillaceae</taxon>
        <taxon>Marinomonas</taxon>
    </lineage>
</organism>
<comment type="function">
    <text evidence="1">Part of the ABC transporter complex LptBFG involved in the translocation of lipopolysaccharide (LPS) from the inner membrane to the outer membrane.</text>
</comment>
<evidence type="ECO:0000256" key="4">
    <source>
        <dbReference type="ARBA" id="ARBA00022475"/>
    </source>
</evidence>
<proteinExistence type="inferred from homology"/>
<keyword evidence="5 9" id="KW-0812">Transmembrane</keyword>
<feature type="transmembrane region" description="Helical" evidence="9">
    <location>
        <begin position="63"/>
        <end position="83"/>
    </location>
</feature>
<dbReference type="PANTHER" id="PTHR33529:SF2">
    <property type="entry name" value="LIPOPOLYSACCHARIDE EXPORT SYSTEM PERMEASE PROTEIN LPTG"/>
    <property type="match status" value="1"/>
</dbReference>
<evidence type="ECO:0000256" key="8">
    <source>
        <dbReference type="ARBA" id="ARBA00026081"/>
    </source>
</evidence>